<evidence type="ECO:0000313" key="4">
    <source>
        <dbReference type="EMBL" id="EGC87500.1"/>
    </source>
</evidence>
<dbReference type="EC" id="5.4.99.-" evidence="4"/>
<name>F0H3V1_9BACT</name>
<dbReference type="CDD" id="cd02869">
    <property type="entry name" value="PseudoU_synth_RluA_like"/>
    <property type="match status" value="1"/>
</dbReference>
<dbReference type="GO" id="GO:0000455">
    <property type="term" value="P:enzyme-directed rRNA pseudouridine synthesis"/>
    <property type="evidence" value="ECO:0007669"/>
    <property type="project" value="TreeGrafter"/>
</dbReference>
<dbReference type="CDD" id="cd00165">
    <property type="entry name" value="S4"/>
    <property type="match status" value="1"/>
</dbReference>
<dbReference type="SUPFAM" id="SSF55120">
    <property type="entry name" value="Pseudouridine synthase"/>
    <property type="match status" value="1"/>
</dbReference>
<dbReference type="SUPFAM" id="SSF55174">
    <property type="entry name" value="Alpha-L RNA-binding motif"/>
    <property type="match status" value="1"/>
</dbReference>
<comment type="similarity">
    <text evidence="1">Belongs to the pseudouridine synthase RluA family.</text>
</comment>
<dbReference type="GO" id="GO:0003723">
    <property type="term" value="F:RNA binding"/>
    <property type="evidence" value="ECO:0007669"/>
    <property type="project" value="UniProtKB-KW"/>
</dbReference>
<feature type="domain" description="Pseudouridine synthase RsuA/RluA-like" evidence="3">
    <location>
        <begin position="115"/>
        <end position="264"/>
    </location>
</feature>
<dbReference type="InterPro" id="IPR020103">
    <property type="entry name" value="PsdUridine_synth_cat_dom_sf"/>
</dbReference>
<evidence type="ECO:0000256" key="2">
    <source>
        <dbReference type="PROSITE-ProRule" id="PRU00182"/>
    </source>
</evidence>
<dbReference type="AlphaFoldDB" id="F0H3V1"/>
<accession>F0H3V1</accession>
<dbReference type="Gene3D" id="3.30.2350.10">
    <property type="entry name" value="Pseudouridine synthase"/>
    <property type="match status" value="1"/>
</dbReference>
<evidence type="ECO:0000259" key="3">
    <source>
        <dbReference type="Pfam" id="PF00849"/>
    </source>
</evidence>
<proteinExistence type="inferred from homology"/>
<dbReference type="PANTHER" id="PTHR21600:SF44">
    <property type="entry name" value="RIBOSOMAL LARGE SUBUNIT PSEUDOURIDINE SYNTHASE D"/>
    <property type="match status" value="1"/>
</dbReference>
<comment type="caution">
    <text evidence="4">The sequence shown here is derived from an EMBL/GenBank/DDBJ whole genome shotgun (WGS) entry which is preliminary data.</text>
</comment>
<evidence type="ECO:0000256" key="1">
    <source>
        <dbReference type="ARBA" id="ARBA00010876"/>
    </source>
</evidence>
<protein>
    <submittedName>
        <fullName evidence="4">Pseudouridine synthase, RluA family</fullName>
        <ecNumber evidence="4">5.4.99.-</ecNumber>
    </submittedName>
</protein>
<dbReference type="GO" id="GO:0009982">
    <property type="term" value="F:pseudouridine synthase activity"/>
    <property type="evidence" value="ECO:0007669"/>
    <property type="project" value="InterPro"/>
</dbReference>
<dbReference type="InterPro" id="IPR006145">
    <property type="entry name" value="PsdUridine_synth_RsuA/RluA"/>
</dbReference>
<dbReference type="InterPro" id="IPR050188">
    <property type="entry name" value="RluA_PseudoU_synthase"/>
</dbReference>
<dbReference type="EMBL" id="AEXO01000008">
    <property type="protein sequence ID" value="EGC87500.1"/>
    <property type="molecule type" value="Genomic_DNA"/>
</dbReference>
<organism evidence="4 5">
    <name type="scientific">Prevotella denticola CRIS 18C-A</name>
    <dbReference type="NCBI Taxonomy" id="944557"/>
    <lineage>
        <taxon>Bacteria</taxon>
        <taxon>Pseudomonadati</taxon>
        <taxon>Bacteroidota</taxon>
        <taxon>Bacteroidia</taxon>
        <taxon>Bacteroidales</taxon>
        <taxon>Prevotellaceae</taxon>
        <taxon>Prevotella</taxon>
    </lineage>
</organism>
<evidence type="ECO:0000313" key="5">
    <source>
        <dbReference type="Proteomes" id="UP000003155"/>
    </source>
</evidence>
<keyword evidence="5" id="KW-1185">Reference proteome</keyword>
<keyword evidence="4" id="KW-0413">Isomerase</keyword>
<gene>
    <name evidence="4" type="ORF">HMPREF9303_2287</name>
</gene>
<dbReference type="GO" id="GO:0140098">
    <property type="term" value="F:catalytic activity, acting on RNA"/>
    <property type="evidence" value="ECO:0007669"/>
    <property type="project" value="UniProtKB-ARBA"/>
</dbReference>
<dbReference type="Pfam" id="PF00849">
    <property type="entry name" value="PseudoU_synth_2"/>
    <property type="match status" value="1"/>
</dbReference>
<keyword evidence="2" id="KW-0694">RNA-binding</keyword>
<reference evidence="4 5" key="1">
    <citation type="submission" date="2011-02" db="EMBL/GenBank/DDBJ databases">
        <authorList>
            <person name="Durkin A.S."/>
            <person name="Madupu R."/>
            <person name="Torralba M."/>
            <person name="Gillis M."/>
            <person name="Methe B."/>
            <person name="Sutton G."/>
            <person name="Nelson K.E."/>
        </authorList>
    </citation>
    <scope>NUCLEOTIDE SEQUENCE [LARGE SCALE GENOMIC DNA]</scope>
    <source>
        <strain evidence="4 5">CRIS 18C-A</strain>
    </source>
</reference>
<dbReference type="PANTHER" id="PTHR21600">
    <property type="entry name" value="MITOCHONDRIAL RNA PSEUDOURIDINE SYNTHASE"/>
    <property type="match status" value="1"/>
</dbReference>
<sequence length="319" mass="36984">MEDFRYIMSGKDCCFIYSSYICSMIRKNPYTEEKYSHYRVTEPAPLLEWLLTNLKESKSKVKATLQNRGIRVNGSCVTQFDRQLKAGDKVSVSKSKKNGQFRSRYVKIVYEDRFLVVVEKNIGILSMAAGHASLNVKSILDDYFYKTRQKCTAHVVHRLDRDTSGLMIYAKDMQTEQLFEHDWHNIVYDRRYVGVVSGEMEQDEGTVANWLKDNKAYVTYSSPVDNGGKYAVTHFHVLDRTVAYSLVEYRLETGRKNQIRVHSADMGHPVCGDVKYGNGDDPLHRLCLHAYVLCFHHPVTHQRMEFETPVPAIFRHLFK</sequence>
<dbReference type="PROSITE" id="PS50889">
    <property type="entry name" value="S4"/>
    <property type="match status" value="1"/>
</dbReference>
<dbReference type="Proteomes" id="UP000003155">
    <property type="component" value="Unassembled WGS sequence"/>
</dbReference>